<dbReference type="Pfam" id="PF07715">
    <property type="entry name" value="Plug"/>
    <property type="match status" value="1"/>
</dbReference>
<evidence type="ECO:0000313" key="12">
    <source>
        <dbReference type="EMBL" id="AEB09795.1"/>
    </source>
</evidence>
<gene>
    <name evidence="12" type="ordered locus">Desac_1962</name>
</gene>
<keyword evidence="3 8" id="KW-1134">Transmembrane beta strand</keyword>
<keyword evidence="5 9" id="KW-0798">TonB box</keyword>
<keyword evidence="13" id="KW-1185">Reference proteome</keyword>
<dbReference type="GO" id="GO:0015344">
    <property type="term" value="F:siderophore uptake transmembrane transporter activity"/>
    <property type="evidence" value="ECO:0007669"/>
    <property type="project" value="TreeGrafter"/>
</dbReference>
<evidence type="ECO:0000256" key="3">
    <source>
        <dbReference type="ARBA" id="ARBA00022452"/>
    </source>
</evidence>
<evidence type="ECO:0000256" key="7">
    <source>
        <dbReference type="ARBA" id="ARBA00023237"/>
    </source>
</evidence>
<reference evidence="13" key="2">
    <citation type="submission" date="2011-03" db="EMBL/GenBank/DDBJ databases">
        <title>The complete genome of Desulfobacca acetoxidans DSM 11109.</title>
        <authorList>
            <consortium name="US DOE Joint Genome Institute (JGI-PGF)"/>
            <person name="Lucas S."/>
            <person name="Copeland A."/>
            <person name="Lapidus A."/>
            <person name="Bruce D."/>
            <person name="Goodwin L."/>
            <person name="Pitluck S."/>
            <person name="Peters L."/>
            <person name="Kyrpides N."/>
            <person name="Mavromatis K."/>
            <person name="Ivanova N."/>
            <person name="Ovchinnikova G."/>
            <person name="Teshima H."/>
            <person name="Detter J.C."/>
            <person name="Han C."/>
            <person name="Land M."/>
            <person name="Hauser L."/>
            <person name="Markowitz V."/>
            <person name="Cheng J.-F."/>
            <person name="Hugenholtz P."/>
            <person name="Woyke T."/>
            <person name="Wu D."/>
            <person name="Spring S."/>
            <person name="Schueler E."/>
            <person name="Brambilla E."/>
            <person name="Klenk H.-P."/>
            <person name="Eisen J.A."/>
        </authorList>
    </citation>
    <scope>NUCLEOTIDE SEQUENCE [LARGE SCALE GENOMIC DNA]</scope>
    <source>
        <strain evidence="13">ATCC 700848 / DSM 11109 / ASRB2</strain>
    </source>
</reference>
<dbReference type="EMBL" id="CP002629">
    <property type="protein sequence ID" value="AEB09795.1"/>
    <property type="molecule type" value="Genomic_DNA"/>
</dbReference>
<evidence type="ECO:0000256" key="8">
    <source>
        <dbReference type="PROSITE-ProRule" id="PRU01360"/>
    </source>
</evidence>
<keyword evidence="4 8" id="KW-0812">Transmembrane</keyword>
<evidence type="ECO:0000256" key="6">
    <source>
        <dbReference type="ARBA" id="ARBA00023136"/>
    </source>
</evidence>
<evidence type="ECO:0000259" key="10">
    <source>
        <dbReference type="Pfam" id="PF00593"/>
    </source>
</evidence>
<evidence type="ECO:0000256" key="4">
    <source>
        <dbReference type="ARBA" id="ARBA00022692"/>
    </source>
</evidence>
<name>F2ND71_DESAR</name>
<dbReference type="OrthoDB" id="9763670at2"/>
<evidence type="ECO:0000256" key="5">
    <source>
        <dbReference type="ARBA" id="ARBA00023077"/>
    </source>
</evidence>
<keyword evidence="12" id="KW-0675">Receptor</keyword>
<dbReference type="Proteomes" id="UP000000483">
    <property type="component" value="Chromosome"/>
</dbReference>
<dbReference type="CDD" id="cd01347">
    <property type="entry name" value="ligand_gated_channel"/>
    <property type="match status" value="1"/>
</dbReference>
<keyword evidence="7 8" id="KW-0998">Cell outer membrane</keyword>
<evidence type="ECO:0000256" key="9">
    <source>
        <dbReference type="RuleBase" id="RU003357"/>
    </source>
</evidence>
<dbReference type="PANTHER" id="PTHR30069:SF40">
    <property type="entry name" value="TONB-DEPENDENT RECEPTOR NMB0964-RELATED"/>
    <property type="match status" value="1"/>
</dbReference>
<dbReference type="SUPFAM" id="SSF56935">
    <property type="entry name" value="Porins"/>
    <property type="match status" value="1"/>
</dbReference>
<dbReference type="GO" id="GO:0009279">
    <property type="term" value="C:cell outer membrane"/>
    <property type="evidence" value="ECO:0007669"/>
    <property type="project" value="UniProtKB-SubCell"/>
</dbReference>
<dbReference type="Gene3D" id="2.40.170.20">
    <property type="entry name" value="TonB-dependent receptor, beta-barrel domain"/>
    <property type="match status" value="1"/>
</dbReference>
<evidence type="ECO:0000256" key="2">
    <source>
        <dbReference type="ARBA" id="ARBA00022448"/>
    </source>
</evidence>
<feature type="domain" description="TonB-dependent receptor plug" evidence="11">
    <location>
        <begin position="73"/>
        <end position="176"/>
    </location>
</feature>
<dbReference type="InterPro" id="IPR039426">
    <property type="entry name" value="TonB-dep_rcpt-like"/>
</dbReference>
<dbReference type="InterPro" id="IPR000531">
    <property type="entry name" value="Beta-barrel_TonB"/>
</dbReference>
<organism evidence="12 13">
    <name type="scientific">Desulfobacca acetoxidans (strain ATCC 700848 / DSM 11109 / ASRB2)</name>
    <dbReference type="NCBI Taxonomy" id="880072"/>
    <lineage>
        <taxon>Bacteria</taxon>
        <taxon>Pseudomonadati</taxon>
        <taxon>Thermodesulfobacteriota</taxon>
        <taxon>Desulfobaccia</taxon>
        <taxon>Desulfobaccales</taxon>
        <taxon>Desulfobaccaceae</taxon>
        <taxon>Desulfobacca</taxon>
    </lineage>
</organism>
<keyword evidence="6 8" id="KW-0472">Membrane</keyword>
<dbReference type="Pfam" id="PF00593">
    <property type="entry name" value="TonB_dep_Rec_b-barrel"/>
    <property type="match status" value="1"/>
</dbReference>
<reference evidence="12 13" key="1">
    <citation type="journal article" date="2011" name="Stand. Genomic Sci.">
        <title>Complete genome sequence of the acetate-degrading sulfate reducer Desulfobacca acetoxidans type strain (ASRB2).</title>
        <authorList>
            <person name="Goker M."/>
            <person name="Teshima H."/>
            <person name="Lapidus A."/>
            <person name="Nolan M."/>
            <person name="Lucas S."/>
            <person name="Hammon N."/>
            <person name="Deshpande S."/>
            <person name="Cheng J.F."/>
            <person name="Tapia R."/>
            <person name="Han C."/>
            <person name="Goodwin L."/>
            <person name="Pitluck S."/>
            <person name="Huntemann M."/>
            <person name="Liolios K."/>
            <person name="Ivanova N."/>
            <person name="Pagani I."/>
            <person name="Mavromatis K."/>
            <person name="Ovchinikova G."/>
            <person name="Pati A."/>
            <person name="Chen A."/>
            <person name="Palaniappan K."/>
            <person name="Land M."/>
            <person name="Hauser L."/>
            <person name="Brambilla E.M."/>
            <person name="Rohde M."/>
            <person name="Spring S."/>
            <person name="Detter J.C."/>
            <person name="Woyke T."/>
            <person name="Bristow J."/>
            <person name="Eisen J.A."/>
            <person name="Markowitz V."/>
            <person name="Hugenholtz P."/>
            <person name="Kyrpides N.C."/>
            <person name="Klenk H.P."/>
        </authorList>
    </citation>
    <scope>NUCLEOTIDE SEQUENCE [LARGE SCALE GENOMIC DNA]</scope>
    <source>
        <strain evidence="13">ATCC 700848 / DSM 11109 / ASRB2</strain>
    </source>
</reference>
<dbReference type="InterPro" id="IPR037066">
    <property type="entry name" value="Plug_dom_sf"/>
</dbReference>
<dbReference type="RefSeq" id="WP_013706904.1">
    <property type="nucleotide sequence ID" value="NC_015388.1"/>
</dbReference>
<evidence type="ECO:0000256" key="1">
    <source>
        <dbReference type="ARBA" id="ARBA00004571"/>
    </source>
</evidence>
<dbReference type="Gene3D" id="2.170.130.10">
    <property type="entry name" value="TonB-dependent receptor, plug domain"/>
    <property type="match status" value="1"/>
</dbReference>
<sequence>MFFAGGKQWLSGALVIVGLWSWPVVVKAEPVGVTTEVQEEGTLTEVEKEPGKSDSVQMESVVVTATRTETPVFETSLPVNVIRRGQIEREQPISIAEIFKREAGLDASTTGPGSVRPMIRGLFDDRVLVLVDGIRLSEQRGGGSHRLSIDPYQIEKIEVVRGPGSVLYGSDAIGGVINIITRQAKVEDRPGRRSEFSLSGGVDNACDGLEQNTVCQGGYNNVNLFLNSIYRNTSDINTPSGNLPHSFYRGFTLSGSGAIAWPQSELTFSAWGTEGDIGIPNRTAQESYFKDEVHAMAQGSYRHYDISEYCPEIRVDAAFQRHQRHMQILNPTPATSDLDILLNINTWNLQPQANLTWGDRHRFTTGLQFFREDASSTRDRWLLTAGGWTPSPLPGVIPDSDRTGLGMYVQDEFTLTDRLSLTPGIRFDWIRAAAGESPLHPVGSSSADDSAVSGNLGMVYRLTPHLNLVANAGRAFRAPTLLERFFYGPHQDTVDIGNPDLKPETSFNLDVGLKANFSRFQGSLSFFRNEISDYIIKRDTGVFDPVSGLEIARWENVGRALLYGAEAEGAYILGAGFSLFANLSYVRGKDQTASTDLPDIPPFKSNYGLRYQAAVRSDWDVWTEFAGLTVSRQGQVAPSERPSGGYTTLTWSTETCYKKTVRLSLMVANLTNKSYHDHLSRVTWMNEQPGRNVRFNVSFAF</sequence>
<dbReference type="HOGENOM" id="CLU_008287_10_0_7"/>
<dbReference type="PROSITE" id="PS52016">
    <property type="entry name" value="TONB_DEPENDENT_REC_3"/>
    <property type="match status" value="1"/>
</dbReference>
<evidence type="ECO:0000259" key="11">
    <source>
        <dbReference type="Pfam" id="PF07715"/>
    </source>
</evidence>
<dbReference type="GO" id="GO:0044718">
    <property type="term" value="P:siderophore transmembrane transport"/>
    <property type="evidence" value="ECO:0007669"/>
    <property type="project" value="TreeGrafter"/>
</dbReference>
<proteinExistence type="inferred from homology"/>
<dbReference type="eggNOG" id="COG4771">
    <property type="taxonomic scope" value="Bacteria"/>
</dbReference>
<keyword evidence="2 8" id="KW-0813">Transport</keyword>
<comment type="subcellular location">
    <subcellularLocation>
        <location evidence="1 8">Cell outer membrane</location>
        <topology evidence="1 8">Multi-pass membrane protein</topology>
    </subcellularLocation>
</comment>
<feature type="domain" description="TonB-dependent receptor-like beta-barrel" evidence="10">
    <location>
        <begin position="238"/>
        <end position="670"/>
    </location>
</feature>
<accession>F2ND71</accession>
<dbReference type="InterPro" id="IPR012910">
    <property type="entry name" value="Plug_dom"/>
</dbReference>
<comment type="similarity">
    <text evidence="8 9">Belongs to the TonB-dependent receptor family.</text>
</comment>
<dbReference type="STRING" id="880072.Desac_1962"/>
<protein>
    <submittedName>
        <fullName evidence="12">TonB-dependent receptor</fullName>
    </submittedName>
</protein>
<dbReference type="PANTHER" id="PTHR30069">
    <property type="entry name" value="TONB-DEPENDENT OUTER MEMBRANE RECEPTOR"/>
    <property type="match status" value="1"/>
</dbReference>
<dbReference type="AlphaFoldDB" id="F2ND71"/>
<dbReference type="KEGG" id="dao:Desac_1962"/>
<evidence type="ECO:0000313" key="13">
    <source>
        <dbReference type="Proteomes" id="UP000000483"/>
    </source>
</evidence>
<dbReference type="InterPro" id="IPR036942">
    <property type="entry name" value="Beta-barrel_TonB_sf"/>
</dbReference>